<dbReference type="SUPFAM" id="SSF48452">
    <property type="entry name" value="TPR-like"/>
    <property type="match status" value="1"/>
</dbReference>
<evidence type="ECO:0000256" key="1">
    <source>
        <dbReference type="ARBA" id="ARBA00022737"/>
    </source>
</evidence>
<reference evidence="5" key="1">
    <citation type="submission" date="2016-10" db="EMBL/GenBank/DDBJ databases">
        <authorList>
            <person name="Varghese N."/>
            <person name="Submissions S."/>
        </authorList>
    </citation>
    <scope>NUCLEOTIDE SEQUENCE [LARGE SCALE GENOMIC DNA]</scope>
    <source>
        <strain evidence="5">DSM 15718</strain>
    </source>
</reference>
<dbReference type="InterPro" id="IPR011990">
    <property type="entry name" value="TPR-like_helical_dom_sf"/>
</dbReference>
<dbReference type="RefSeq" id="WP_091431607.1">
    <property type="nucleotide sequence ID" value="NZ_FNMV01000006.1"/>
</dbReference>
<sequence length="686" mass="78444">MKFLQQTLFLLFLIMSTIANAQDMSKGFTNLEKGEFDKAEVFFENILKDYPNNKTARLCYARAIGLNNQADKALQNFVVLKKEYPGDLEIELNYAEALLWNKKFDEAKIFYTTLVAQNPTSFVAHLGFANTLSNLKEFKDALLNVNKALELSPANPGALVSRKYIKLGYASQKVNEKKFTDAETFYDEILVDFPNDKETLMNKANLYLITKDIAKGKEVYNLLAKENPILALNGLSLIEHIDGKDKKALSLSQEAIQKINNTTEETLKNQTQERYVQALIWNKKYKAAETKIEELTAQHPNENWVLSLAATLAIYKSNFPESIKNYQNILENDSKSFDGNLGIANAYYASGEVSKAYKAANTTLEIFNNQGDAVNFIKKLKEEFTPFVEEKLSYAFDNGKNTAKATLTSIVFPVSTKLAFNASYLYRETENTVSKASAKTNDFLAGVNYKFHPKISYTFNAGVTSANSSTSKYNQALIHTFFKIKPFKLQDLEIGYKREIQNFNSDLIDKEIAANNYYLNYNLSTNFNFGWFTQYFYTTQTDDNTRNLLFTSFYYNFMSNPVLKGGLNYQYIAFKNQVPNDYFSPSKFNAVEVFIELLKDEKIAKVNSWFYNANLATGYQFIENNDKQWTYRVQAKLGYKFSDRLLANIYGIKSNIASVSVAGFTYTEMGLRLKWNLFDKPIFKLN</sequence>
<protein>
    <recommendedName>
        <fullName evidence="6">Tetratricopeptide repeat-containing protein</fullName>
    </recommendedName>
</protein>
<dbReference type="PANTHER" id="PTHR44943:SF8">
    <property type="entry name" value="TPR REPEAT-CONTAINING PROTEIN MJ0263"/>
    <property type="match status" value="1"/>
</dbReference>
<dbReference type="InterPro" id="IPR019734">
    <property type="entry name" value="TPR_rpt"/>
</dbReference>
<name>A0A1H2YFN1_9FLAO</name>
<feature type="chain" id="PRO_5011615857" description="Tetratricopeptide repeat-containing protein" evidence="3">
    <location>
        <begin position="22"/>
        <end position="686"/>
    </location>
</feature>
<dbReference type="PANTHER" id="PTHR44943">
    <property type="entry name" value="CELLULOSE SYNTHASE OPERON PROTEIN C"/>
    <property type="match status" value="1"/>
</dbReference>
<evidence type="ECO:0000313" key="5">
    <source>
        <dbReference type="Proteomes" id="UP000198569"/>
    </source>
</evidence>
<organism evidence="4 5">
    <name type="scientific">Flavobacterium degerlachei</name>
    <dbReference type="NCBI Taxonomy" id="229203"/>
    <lineage>
        <taxon>Bacteria</taxon>
        <taxon>Pseudomonadati</taxon>
        <taxon>Bacteroidota</taxon>
        <taxon>Flavobacteriia</taxon>
        <taxon>Flavobacteriales</taxon>
        <taxon>Flavobacteriaceae</taxon>
        <taxon>Flavobacterium</taxon>
    </lineage>
</organism>
<proteinExistence type="predicted"/>
<dbReference type="SUPFAM" id="SSF81901">
    <property type="entry name" value="HCP-like"/>
    <property type="match status" value="1"/>
</dbReference>
<dbReference type="STRING" id="229203.SAMN05444338_106189"/>
<keyword evidence="1" id="KW-0677">Repeat</keyword>
<gene>
    <name evidence="4" type="ORF">SAMN05444338_106189</name>
</gene>
<dbReference type="OrthoDB" id="919555at2"/>
<dbReference type="SMART" id="SM00028">
    <property type="entry name" value="TPR"/>
    <property type="match status" value="4"/>
</dbReference>
<evidence type="ECO:0000256" key="2">
    <source>
        <dbReference type="ARBA" id="ARBA00022803"/>
    </source>
</evidence>
<dbReference type="Pfam" id="PF13432">
    <property type="entry name" value="TPR_16"/>
    <property type="match status" value="1"/>
</dbReference>
<evidence type="ECO:0008006" key="6">
    <source>
        <dbReference type="Google" id="ProtNLM"/>
    </source>
</evidence>
<accession>A0A1H2YFN1</accession>
<keyword evidence="3" id="KW-0732">Signal</keyword>
<dbReference type="EMBL" id="FNMV01000006">
    <property type="protein sequence ID" value="SDX04003.1"/>
    <property type="molecule type" value="Genomic_DNA"/>
</dbReference>
<evidence type="ECO:0000313" key="4">
    <source>
        <dbReference type="EMBL" id="SDX04003.1"/>
    </source>
</evidence>
<feature type="signal peptide" evidence="3">
    <location>
        <begin position="1"/>
        <end position="21"/>
    </location>
</feature>
<keyword evidence="5" id="KW-1185">Reference proteome</keyword>
<dbReference type="Gene3D" id="1.25.40.10">
    <property type="entry name" value="Tetratricopeptide repeat domain"/>
    <property type="match status" value="2"/>
</dbReference>
<dbReference type="InterPro" id="IPR051685">
    <property type="entry name" value="Ycf3/AcsC/BcsC/TPR_MFPF"/>
</dbReference>
<evidence type="ECO:0000256" key="3">
    <source>
        <dbReference type="SAM" id="SignalP"/>
    </source>
</evidence>
<keyword evidence="2" id="KW-0802">TPR repeat</keyword>
<dbReference type="Proteomes" id="UP000198569">
    <property type="component" value="Unassembled WGS sequence"/>
</dbReference>
<dbReference type="AlphaFoldDB" id="A0A1H2YFN1"/>